<dbReference type="EMBL" id="BARV01014091">
    <property type="protein sequence ID" value="GAI29213.1"/>
    <property type="molecule type" value="Genomic_DNA"/>
</dbReference>
<sequence length="41" mass="4684">MSKKIGKVLIVDDNEDILLAGHLFLKQHFSLVHTEKNPNQI</sequence>
<feature type="non-terminal residue" evidence="1">
    <location>
        <position position="41"/>
    </location>
</feature>
<evidence type="ECO:0008006" key="2">
    <source>
        <dbReference type="Google" id="ProtNLM"/>
    </source>
</evidence>
<gene>
    <name evidence="1" type="ORF">S06H3_24920</name>
</gene>
<comment type="caution">
    <text evidence="1">The sequence shown here is derived from an EMBL/GenBank/DDBJ whole genome shotgun (WGS) entry which is preliminary data.</text>
</comment>
<proteinExistence type="predicted"/>
<protein>
    <recommendedName>
        <fullName evidence="2">Response regulatory domain-containing protein</fullName>
    </recommendedName>
</protein>
<evidence type="ECO:0000313" key="1">
    <source>
        <dbReference type="EMBL" id="GAI29213.1"/>
    </source>
</evidence>
<dbReference type="AlphaFoldDB" id="X1MD50"/>
<organism evidence="1">
    <name type="scientific">marine sediment metagenome</name>
    <dbReference type="NCBI Taxonomy" id="412755"/>
    <lineage>
        <taxon>unclassified sequences</taxon>
        <taxon>metagenomes</taxon>
        <taxon>ecological metagenomes</taxon>
    </lineage>
</organism>
<accession>X1MD50</accession>
<name>X1MD50_9ZZZZ</name>
<reference evidence="1" key="1">
    <citation type="journal article" date="2014" name="Front. Microbiol.">
        <title>High frequency of phylogenetically diverse reductive dehalogenase-homologous genes in deep subseafloor sedimentary metagenomes.</title>
        <authorList>
            <person name="Kawai M."/>
            <person name="Futagami T."/>
            <person name="Toyoda A."/>
            <person name="Takaki Y."/>
            <person name="Nishi S."/>
            <person name="Hori S."/>
            <person name="Arai W."/>
            <person name="Tsubouchi T."/>
            <person name="Morono Y."/>
            <person name="Uchiyama I."/>
            <person name="Ito T."/>
            <person name="Fujiyama A."/>
            <person name="Inagaki F."/>
            <person name="Takami H."/>
        </authorList>
    </citation>
    <scope>NUCLEOTIDE SEQUENCE</scope>
    <source>
        <strain evidence="1">Expedition CK06-06</strain>
    </source>
</reference>